<dbReference type="Proteomes" id="UP001165063">
    <property type="component" value="Unassembled WGS sequence"/>
</dbReference>
<accession>A0A9W6YTU7</accession>
<feature type="transmembrane region" description="Helical" evidence="7">
    <location>
        <begin position="120"/>
        <end position="139"/>
    </location>
</feature>
<dbReference type="PANTHER" id="PTHR42718">
    <property type="entry name" value="MAJOR FACILITATOR SUPERFAMILY MULTIDRUG TRANSPORTER MFSC"/>
    <property type="match status" value="1"/>
</dbReference>
<name>A0A9W6YTU7_AMBMO</name>
<dbReference type="GO" id="GO:0016020">
    <property type="term" value="C:membrane"/>
    <property type="evidence" value="ECO:0007669"/>
    <property type="project" value="UniProtKB-SubCell"/>
</dbReference>
<protein>
    <submittedName>
        <fullName evidence="8">Unnamed protein product</fullName>
    </submittedName>
</protein>
<dbReference type="Pfam" id="PF07690">
    <property type="entry name" value="MFS_1"/>
    <property type="match status" value="1"/>
</dbReference>
<evidence type="ECO:0000313" key="9">
    <source>
        <dbReference type="Proteomes" id="UP001165063"/>
    </source>
</evidence>
<feature type="transmembrane region" description="Helical" evidence="7">
    <location>
        <begin position="57"/>
        <end position="75"/>
    </location>
</feature>
<feature type="transmembrane region" description="Helical" evidence="7">
    <location>
        <begin position="179"/>
        <end position="201"/>
    </location>
</feature>
<dbReference type="SUPFAM" id="SSF103473">
    <property type="entry name" value="MFS general substrate transporter"/>
    <property type="match status" value="1"/>
</dbReference>
<keyword evidence="9" id="KW-1185">Reference proteome</keyword>
<organism evidence="8 9">
    <name type="scientific">Ambrosiozyma monospora</name>
    <name type="common">Yeast</name>
    <name type="synonym">Endomycopsis monosporus</name>
    <dbReference type="NCBI Taxonomy" id="43982"/>
    <lineage>
        <taxon>Eukaryota</taxon>
        <taxon>Fungi</taxon>
        <taxon>Dikarya</taxon>
        <taxon>Ascomycota</taxon>
        <taxon>Saccharomycotina</taxon>
        <taxon>Pichiomycetes</taxon>
        <taxon>Pichiales</taxon>
        <taxon>Pichiaceae</taxon>
        <taxon>Ambrosiozyma</taxon>
    </lineage>
</organism>
<keyword evidence="5 7" id="KW-0472">Membrane</keyword>
<evidence type="ECO:0000256" key="7">
    <source>
        <dbReference type="SAM" id="Phobius"/>
    </source>
</evidence>
<evidence type="ECO:0000256" key="4">
    <source>
        <dbReference type="ARBA" id="ARBA00022989"/>
    </source>
</evidence>
<sequence>MNSIVKLRNFIPIERRNKWVVFCICLLSLGLNNLNISGGIASTISIQDVFHTTSTNATWVISAYALTLGAFILIFGKLADILGAHIIFLFGTCTMSLFSLICAVIDHSIIPLIVFRALQGIGGSTLVPSGVALTAAYFGHDLKLMKLANKCFLFALTGSFGGGMLIGGAFALTDIGYKAFFYFVFGLSSFCSIILFFTIIPVPSRSQVHLKDLNYGGVLMLVAGLLLMILGLTEGGHKWRQPSVYVTLPIGFLLVLSVFLFETVYIRRYRIMHAHKMPPLTNLESRIAEVPMDQAISSEVEHNVPSVDQKSNSDWRLTMNYLFPPECLTIPNFIVFLFLIIPYEIILTVNLTGLFQYHQFVEHNSSIISALKIFSMAVGIAIGIFSYRESFVVKFGTKWYMIFCGSLALGSSIWFSRVDFKDPKSFYKYEMVSLALNGFSVNYFFNVFLNSVMASTPMNLQGSIAGIYFTAGQVGVALGDAIFTSVVGELSVAVTLEEKEALHKRIINGLCVSVAACAIIFLVSLFTTDTDSIKAKEKSKEKANEISAKSDSDGSNFEDIEKQL</sequence>
<dbReference type="InterPro" id="IPR036259">
    <property type="entry name" value="MFS_trans_sf"/>
</dbReference>
<gene>
    <name evidence="8" type="ORF">Amon01_000178000</name>
</gene>
<dbReference type="InterPro" id="IPR011701">
    <property type="entry name" value="MFS"/>
</dbReference>
<feature type="transmembrane region" description="Helical" evidence="7">
    <location>
        <begin position="399"/>
        <end position="415"/>
    </location>
</feature>
<feature type="transmembrane region" description="Helical" evidence="7">
    <location>
        <begin position="333"/>
        <end position="355"/>
    </location>
</feature>
<dbReference type="AlphaFoldDB" id="A0A9W6YTU7"/>
<proteinExistence type="predicted"/>
<feature type="transmembrane region" description="Helical" evidence="7">
    <location>
        <begin position="244"/>
        <end position="266"/>
    </location>
</feature>
<evidence type="ECO:0000256" key="6">
    <source>
        <dbReference type="SAM" id="MobiDB-lite"/>
    </source>
</evidence>
<feature type="transmembrane region" description="Helical" evidence="7">
    <location>
        <begin position="151"/>
        <end position="173"/>
    </location>
</feature>
<dbReference type="Gene3D" id="1.20.1720.10">
    <property type="entry name" value="Multidrug resistance protein D"/>
    <property type="match status" value="1"/>
</dbReference>
<feature type="region of interest" description="Disordered" evidence="6">
    <location>
        <begin position="544"/>
        <end position="564"/>
    </location>
</feature>
<evidence type="ECO:0000313" key="8">
    <source>
        <dbReference type="EMBL" id="GMG21166.1"/>
    </source>
</evidence>
<feature type="transmembrane region" description="Helical" evidence="7">
    <location>
        <begin position="87"/>
        <end position="114"/>
    </location>
</feature>
<dbReference type="OrthoDB" id="440755at2759"/>
<dbReference type="PANTHER" id="PTHR42718:SF9">
    <property type="entry name" value="MAJOR FACILITATOR SUPERFAMILY MULTIDRUG TRANSPORTER MFSC"/>
    <property type="match status" value="1"/>
</dbReference>
<evidence type="ECO:0000256" key="1">
    <source>
        <dbReference type="ARBA" id="ARBA00004141"/>
    </source>
</evidence>
<feature type="transmembrane region" description="Helical" evidence="7">
    <location>
        <begin position="435"/>
        <end position="453"/>
    </location>
</feature>
<feature type="transmembrane region" description="Helical" evidence="7">
    <location>
        <begin position="213"/>
        <end position="232"/>
    </location>
</feature>
<dbReference type="GO" id="GO:0022857">
    <property type="term" value="F:transmembrane transporter activity"/>
    <property type="evidence" value="ECO:0007669"/>
    <property type="project" value="InterPro"/>
</dbReference>
<comment type="subcellular location">
    <subcellularLocation>
        <location evidence="1">Membrane</location>
        <topology evidence="1">Multi-pass membrane protein</topology>
    </subcellularLocation>
</comment>
<comment type="caution">
    <text evidence="8">The sequence shown here is derived from an EMBL/GenBank/DDBJ whole genome shotgun (WGS) entry which is preliminary data.</text>
</comment>
<feature type="transmembrane region" description="Helical" evidence="7">
    <location>
        <begin position="367"/>
        <end position="387"/>
    </location>
</feature>
<keyword evidence="4 7" id="KW-1133">Transmembrane helix</keyword>
<dbReference type="Gene3D" id="1.20.1250.20">
    <property type="entry name" value="MFS general substrate transporter like domains"/>
    <property type="match status" value="1"/>
</dbReference>
<evidence type="ECO:0000256" key="2">
    <source>
        <dbReference type="ARBA" id="ARBA00022448"/>
    </source>
</evidence>
<keyword evidence="3 7" id="KW-0812">Transmembrane</keyword>
<evidence type="ECO:0000256" key="3">
    <source>
        <dbReference type="ARBA" id="ARBA00022692"/>
    </source>
</evidence>
<feature type="transmembrane region" description="Helical" evidence="7">
    <location>
        <begin position="506"/>
        <end position="526"/>
    </location>
</feature>
<dbReference type="EMBL" id="BSXU01000576">
    <property type="protein sequence ID" value="GMG21166.1"/>
    <property type="molecule type" value="Genomic_DNA"/>
</dbReference>
<keyword evidence="2" id="KW-0813">Transport</keyword>
<reference evidence="8" key="1">
    <citation type="submission" date="2023-04" db="EMBL/GenBank/DDBJ databases">
        <title>Ambrosiozyma monospora NBRC 1965.</title>
        <authorList>
            <person name="Ichikawa N."/>
            <person name="Sato H."/>
            <person name="Tonouchi N."/>
        </authorList>
    </citation>
    <scope>NUCLEOTIDE SEQUENCE</scope>
    <source>
        <strain evidence="8">NBRC 1965</strain>
    </source>
</reference>
<evidence type="ECO:0000256" key="5">
    <source>
        <dbReference type="ARBA" id="ARBA00023136"/>
    </source>
</evidence>
<feature type="transmembrane region" description="Helical" evidence="7">
    <location>
        <begin position="465"/>
        <end position="486"/>
    </location>
</feature>